<dbReference type="InterPro" id="IPR036249">
    <property type="entry name" value="Thioredoxin-like_sf"/>
</dbReference>
<feature type="binding site" evidence="3">
    <location>
        <position position="156"/>
    </location>
    <ligand>
        <name>Cu cation</name>
        <dbReference type="ChEBI" id="CHEBI:23378"/>
    </ligand>
</feature>
<dbReference type="Gene3D" id="3.40.30.10">
    <property type="entry name" value="Glutaredoxin"/>
    <property type="match status" value="1"/>
</dbReference>
<comment type="similarity">
    <text evidence="1">Belongs to the SCO1/2 family.</text>
</comment>
<dbReference type="EMBL" id="CP018866">
    <property type="protein sequence ID" value="AST94215.1"/>
    <property type="molecule type" value="Genomic_DNA"/>
</dbReference>
<dbReference type="AlphaFoldDB" id="A0A223KXK3"/>
<evidence type="ECO:0000256" key="4">
    <source>
        <dbReference type="PIRSR" id="PIRSR603782-2"/>
    </source>
</evidence>
<dbReference type="PROSITE" id="PS51352">
    <property type="entry name" value="THIOREDOXIN_2"/>
    <property type="match status" value="1"/>
</dbReference>
<keyword evidence="3" id="KW-0479">Metal-binding</keyword>
<dbReference type="GO" id="GO:0046872">
    <property type="term" value="F:metal ion binding"/>
    <property type="evidence" value="ECO:0007669"/>
    <property type="project" value="UniProtKB-KW"/>
</dbReference>
<dbReference type="SUPFAM" id="SSF52833">
    <property type="entry name" value="Thioredoxin-like"/>
    <property type="match status" value="1"/>
</dbReference>
<dbReference type="PANTHER" id="PTHR12151">
    <property type="entry name" value="ELECTRON TRANSPORT PROTIN SCO1/SENC FAMILY MEMBER"/>
    <property type="match status" value="1"/>
</dbReference>
<dbReference type="KEGG" id="bcoh:BC6307_04100"/>
<evidence type="ECO:0000256" key="2">
    <source>
        <dbReference type="ARBA" id="ARBA00023008"/>
    </source>
</evidence>
<organism evidence="6 7">
    <name type="scientific">Sutcliffiella cohnii</name>
    <dbReference type="NCBI Taxonomy" id="33932"/>
    <lineage>
        <taxon>Bacteria</taxon>
        <taxon>Bacillati</taxon>
        <taxon>Bacillota</taxon>
        <taxon>Bacilli</taxon>
        <taxon>Bacillales</taxon>
        <taxon>Bacillaceae</taxon>
        <taxon>Sutcliffiella</taxon>
    </lineage>
</organism>
<keyword evidence="7" id="KW-1185">Reference proteome</keyword>
<reference evidence="6 7" key="1">
    <citation type="submission" date="2016-12" db="EMBL/GenBank/DDBJ databases">
        <title>The whole genome sequencing and assembly of Bacillus cohnii DSM 6307T strain.</title>
        <authorList>
            <person name="Lee Y.-J."/>
            <person name="Yi H."/>
            <person name="Bahn Y.-S."/>
            <person name="Kim J.F."/>
            <person name="Lee D.-W."/>
        </authorList>
    </citation>
    <scope>NUCLEOTIDE SEQUENCE [LARGE SCALE GENOMIC DNA]</scope>
    <source>
        <strain evidence="6 7">DSM 6307</strain>
    </source>
</reference>
<dbReference type="STRING" id="1314751.GCA_001591425_04320"/>
<evidence type="ECO:0000256" key="1">
    <source>
        <dbReference type="ARBA" id="ARBA00010996"/>
    </source>
</evidence>
<evidence type="ECO:0000313" key="6">
    <source>
        <dbReference type="EMBL" id="AST94215.1"/>
    </source>
</evidence>
<feature type="domain" description="Thioredoxin" evidence="5">
    <location>
        <begin position="27"/>
        <end position="193"/>
    </location>
</feature>
<evidence type="ECO:0000256" key="3">
    <source>
        <dbReference type="PIRSR" id="PIRSR603782-1"/>
    </source>
</evidence>
<dbReference type="RefSeq" id="WP_157729273.1">
    <property type="nucleotide sequence ID" value="NZ_CP018866.1"/>
</dbReference>
<feature type="disulfide bond" description="Redox-active" evidence="4">
    <location>
        <begin position="65"/>
        <end position="69"/>
    </location>
</feature>
<dbReference type="InterPro" id="IPR013766">
    <property type="entry name" value="Thioredoxin_domain"/>
</dbReference>
<dbReference type="InterPro" id="IPR003782">
    <property type="entry name" value="SCO1/SenC"/>
</dbReference>
<keyword evidence="4" id="KW-1015">Disulfide bond</keyword>
<protein>
    <recommendedName>
        <fullName evidence="5">Thioredoxin domain-containing protein</fullName>
    </recommendedName>
</protein>
<proteinExistence type="inferred from homology"/>
<sequence length="193" mass="22236">MKKWYWVCALILILSISSGIYYFSVYRVHAMELPENIMLETHDGEIVSLNETGKVRILEFIYTKCPDICPATTIHMNNLKEDLRALGITADDVEFLTITIDSKRDTKEVLASYVETFNIDTNDGWKVLRGNEEDIRSLTNELEFYYQDPGNGMFTHTSTTYLLNQQNQVVEMFGMGNKGFKPEKVLQSIKKLL</sequence>
<feature type="binding site" evidence="3">
    <location>
        <position position="69"/>
    </location>
    <ligand>
        <name>Cu cation</name>
        <dbReference type="ChEBI" id="CHEBI:23378"/>
    </ligand>
</feature>
<dbReference type="PANTHER" id="PTHR12151:SF25">
    <property type="entry name" value="LINALOOL DEHYDRATASE_ISOMERASE DOMAIN-CONTAINING PROTEIN"/>
    <property type="match status" value="1"/>
</dbReference>
<keyword evidence="2 3" id="KW-0186">Copper</keyword>
<evidence type="ECO:0000259" key="5">
    <source>
        <dbReference type="PROSITE" id="PS51352"/>
    </source>
</evidence>
<gene>
    <name evidence="6" type="ORF">BC6307_04100</name>
</gene>
<dbReference type="Pfam" id="PF02630">
    <property type="entry name" value="SCO1-SenC"/>
    <property type="match status" value="1"/>
</dbReference>
<feature type="binding site" evidence="3">
    <location>
        <position position="65"/>
    </location>
    <ligand>
        <name>Cu cation</name>
        <dbReference type="ChEBI" id="CHEBI:23378"/>
    </ligand>
</feature>
<dbReference type="Proteomes" id="UP000215224">
    <property type="component" value="Chromosome"/>
</dbReference>
<dbReference type="CDD" id="cd02968">
    <property type="entry name" value="SCO"/>
    <property type="match status" value="1"/>
</dbReference>
<accession>A0A223KXK3</accession>
<evidence type="ECO:0000313" key="7">
    <source>
        <dbReference type="Proteomes" id="UP000215224"/>
    </source>
</evidence>
<name>A0A223KXK3_9BACI</name>